<gene>
    <name evidence="1" type="ORF">DICVIV_13767</name>
</gene>
<dbReference type="Proteomes" id="UP000053766">
    <property type="component" value="Unassembled WGS sequence"/>
</dbReference>
<reference evidence="2" key="2">
    <citation type="journal article" date="2016" name="Sci. Rep.">
        <title>Dictyocaulus viviparus genome, variome and transcriptome elucidate lungworm biology and support future intervention.</title>
        <authorList>
            <person name="McNulty S.N."/>
            <person name="Strube C."/>
            <person name="Rosa B.A."/>
            <person name="Martin J.C."/>
            <person name="Tyagi R."/>
            <person name="Choi Y.J."/>
            <person name="Wang Q."/>
            <person name="Hallsworth Pepin K."/>
            <person name="Zhang X."/>
            <person name="Ozersky P."/>
            <person name="Wilson R.K."/>
            <person name="Sternberg P.W."/>
            <person name="Gasser R.B."/>
            <person name="Mitreva M."/>
        </authorList>
    </citation>
    <scope>NUCLEOTIDE SEQUENCE [LARGE SCALE GENOMIC DNA]</scope>
    <source>
        <strain evidence="2">HannoverDv2000</strain>
    </source>
</reference>
<accession>A0A0D8X9J0</accession>
<evidence type="ECO:0000313" key="2">
    <source>
        <dbReference type="Proteomes" id="UP000053766"/>
    </source>
</evidence>
<organism evidence="1 2">
    <name type="scientific">Dictyocaulus viviparus</name>
    <name type="common">Bovine lungworm</name>
    <dbReference type="NCBI Taxonomy" id="29172"/>
    <lineage>
        <taxon>Eukaryota</taxon>
        <taxon>Metazoa</taxon>
        <taxon>Ecdysozoa</taxon>
        <taxon>Nematoda</taxon>
        <taxon>Chromadorea</taxon>
        <taxon>Rhabditida</taxon>
        <taxon>Rhabditina</taxon>
        <taxon>Rhabditomorpha</taxon>
        <taxon>Strongyloidea</taxon>
        <taxon>Metastrongylidae</taxon>
        <taxon>Dictyocaulus</taxon>
    </lineage>
</organism>
<sequence length="63" mass="7149">MYQALNAGTVPASVDDRILLEKRKQIIFISTELSSVFPSASSFQLQLSRDYLVDTLQRMITKN</sequence>
<protein>
    <submittedName>
        <fullName evidence="1">Uncharacterized protein</fullName>
    </submittedName>
</protein>
<proteinExistence type="predicted"/>
<keyword evidence="2" id="KW-1185">Reference proteome</keyword>
<dbReference type="AlphaFoldDB" id="A0A0D8X9J0"/>
<name>A0A0D8X9J0_DICVI</name>
<evidence type="ECO:0000313" key="1">
    <source>
        <dbReference type="EMBL" id="KJH40294.1"/>
    </source>
</evidence>
<reference evidence="1 2" key="1">
    <citation type="submission" date="2013-11" db="EMBL/GenBank/DDBJ databases">
        <title>Draft genome of the bovine lungworm Dictyocaulus viviparus.</title>
        <authorList>
            <person name="Mitreva M."/>
        </authorList>
    </citation>
    <scope>NUCLEOTIDE SEQUENCE [LARGE SCALE GENOMIC DNA]</scope>
    <source>
        <strain evidence="1 2">HannoverDv2000</strain>
    </source>
</reference>
<dbReference type="EMBL" id="KN717409">
    <property type="protein sequence ID" value="KJH40294.1"/>
    <property type="molecule type" value="Genomic_DNA"/>
</dbReference>